<protein>
    <submittedName>
        <fullName evidence="2">Iron-sulfur cluster-binding protein</fullName>
    </submittedName>
</protein>
<reference evidence="2" key="1">
    <citation type="journal article" date="2015" name="Proc. Natl. Acad. Sci. U.S.A.">
        <title>Networks of energetic and metabolic interactions define dynamics in microbial communities.</title>
        <authorList>
            <person name="Embree M."/>
            <person name="Liu J.K."/>
            <person name="Al-Bassam M.M."/>
            <person name="Zengler K."/>
        </authorList>
    </citation>
    <scope>NUCLEOTIDE SEQUENCE</scope>
</reference>
<gene>
    <name evidence="2" type="ORF">ASZ90_008161</name>
</gene>
<dbReference type="SUPFAM" id="SSF46548">
    <property type="entry name" value="alpha-helical ferredoxin"/>
    <property type="match status" value="1"/>
</dbReference>
<comment type="caution">
    <text evidence="2">The sequence shown here is derived from an EMBL/GenBank/DDBJ whole genome shotgun (WGS) entry which is preliminary data.</text>
</comment>
<dbReference type="PANTHER" id="PTHR42827:SF1">
    <property type="entry name" value="IRON-SULFUR CLUSTER-BINDING PROTEIN"/>
    <property type="match status" value="1"/>
</dbReference>
<accession>A0A0W8FME0</accession>
<evidence type="ECO:0000259" key="1">
    <source>
        <dbReference type="PROSITE" id="PS51379"/>
    </source>
</evidence>
<feature type="domain" description="4Fe-4S ferredoxin-type" evidence="1">
    <location>
        <begin position="162"/>
        <end position="192"/>
    </location>
</feature>
<proteinExistence type="predicted"/>
<evidence type="ECO:0000313" key="2">
    <source>
        <dbReference type="EMBL" id="KUG22063.1"/>
    </source>
</evidence>
<organism evidence="2">
    <name type="scientific">hydrocarbon metagenome</name>
    <dbReference type="NCBI Taxonomy" id="938273"/>
    <lineage>
        <taxon>unclassified sequences</taxon>
        <taxon>metagenomes</taxon>
        <taxon>ecological metagenomes</taxon>
    </lineage>
</organism>
<dbReference type="PROSITE" id="PS51379">
    <property type="entry name" value="4FE4S_FER_2"/>
    <property type="match status" value="1"/>
</dbReference>
<dbReference type="EMBL" id="LNQE01000990">
    <property type="protein sequence ID" value="KUG22063.1"/>
    <property type="molecule type" value="Genomic_DNA"/>
</dbReference>
<dbReference type="AlphaFoldDB" id="A0A0W8FME0"/>
<sequence>MNYIDKIIKKAGESDIPVVAVADAERLNLAAPPGFRPGDYLPGARSVVILARQLPKSVFVSDNDPHYMFYTRVFADNYRRMNDAACAIATMLEGEGFPSLAIPAYNPLKFHRGEPYGIISFKHAAAEAGVGKLGKNTIFIHPEYGNILRLGGLITTAELPTGRPKEYKNICPPSCDLCEKACPVGALNGGKINITKCMTNCIGHTLLPPYLIQSSLRWMAGKVGWIDSFMEYFTTSMFENYGIRCMECLLVCPHFPCRKQQK</sequence>
<dbReference type="InterPro" id="IPR017896">
    <property type="entry name" value="4Fe4S_Fe-S-bd"/>
</dbReference>
<name>A0A0W8FME0_9ZZZZ</name>
<dbReference type="PANTHER" id="PTHR42827">
    <property type="entry name" value="IRON-SULFUR CLUSTER-BINDING PROTEIN-RELATED"/>
    <property type="match status" value="1"/>
</dbReference>